<dbReference type="InterPro" id="IPR001585">
    <property type="entry name" value="TAL/FSA"/>
</dbReference>
<dbReference type="RefSeq" id="WP_161860808.1">
    <property type="nucleotide sequence ID" value="NZ_CP046620.1"/>
</dbReference>
<evidence type="ECO:0000256" key="1">
    <source>
        <dbReference type="ARBA" id="ARBA00023270"/>
    </source>
</evidence>
<evidence type="ECO:0000313" key="2">
    <source>
        <dbReference type="EMBL" id="QHQ34237.1"/>
    </source>
</evidence>
<keyword evidence="1" id="KW-0704">Schiff base</keyword>
<dbReference type="PANTHER" id="PTHR10683">
    <property type="entry name" value="TRANSALDOLASE"/>
    <property type="match status" value="1"/>
</dbReference>
<keyword evidence="3" id="KW-1185">Reference proteome</keyword>
<dbReference type="EMBL" id="CP046620">
    <property type="protein sequence ID" value="QHQ34237.1"/>
    <property type="molecule type" value="Genomic_DNA"/>
</dbReference>
<dbReference type="InterPro" id="IPR013785">
    <property type="entry name" value="Aldolase_TIM"/>
</dbReference>
<dbReference type="GO" id="GO:0005975">
    <property type="term" value="P:carbohydrate metabolic process"/>
    <property type="evidence" value="ECO:0007669"/>
    <property type="project" value="InterPro"/>
</dbReference>
<protein>
    <submittedName>
        <fullName evidence="2">Transaldolase</fullName>
    </submittedName>
</protein>
<gene>
    <name evidence="2" type="ORF">GO499_03035</name>
</gene>
<name>A0A6P1SWV1_9RHOB</name>
<dbReference type="KEGG" id="amaq:GO499_03035"/>
<dbReference type="SUPFAM" id="SSF51569">
    <property type="entry name" value="Aldolase"/>
    <property type="match status" value="1"/>
</dbReference>
<dbReference type="AlphaFoldDB" id="A0A6P1SWV1"/>
<evidence type="ECO:0000313" key="3">
    <source>
        <dbReference type="Proteomes" id="UP000464495"/>
    </source>
</evidence>
<dbReference type="Pfam" id="PF00923">
    <property type="entry name" value="TAL_FSA"/>
    <property type="match status" value="1"/>
</dbReference>
<dbReference type="Proteomes" id="UP000464495">
    <property type="component" value="Chromosome"/>
</dbReference>
<accession>A0A6P1SWV1</accession>
<dbReference type="Gene3D" id="3.20.20.70">
    <property type="entry name" value="Aldolase class I"/>
    <property type="match status" value="1"/>
</dbReference>
<organism evidence="2 3">
    <name type="scientific">Algicella marina</name>
    <dbReference type="NCBI Taxonomy" id="2683284"/>
    <lineage>
        <taxon>Bacteria</taxon>
        <taxon>Pseudomonadati</taxon>
        <taxon>Pseudomonadota</taxon>
        <taxon>Alphaproteobacteria</taxon>
        <taxon>Rhodobacterales</taxon>
        <taxon>Paracoccaceae</taxon>
        <taxon>Algicella</taxon>
    </lineage>
</organism>
<dbReference type="PANTHER" id="PTHR10683:SF40">
    <property type="entry name" value="FRUCTOSE-6-PHOSPHATE ALDOLASE 1-RELATED"/>
    <property type="match status" value="1"/>
</dbReference>
<proteinExistence type="predicted"/>
<reference evidence="2 3" key="1">
    <citation type="submission" date="2019-12" db="EMBL/GenBank/DDBJ databases">
        <title>Complete genome sequence of Algicella marina strain 9Alg 56(T) isolated from the red alga Tichocarpus crinitus.</title>
        <authorList>
            <person name="Kim S.-G."/>
            <person name="Nedashkovskaya O.I."/>
        </authorList>
    </citation>
    <scope>NUCLEOTIDE SEQUENCE [LARGE SCALE GENOMIC DNA]</scope>
    <source>
        <strain evidence="2 3">9Alg 56</strain>
    </source>
</reference>
<sequence length="222" mass="23448">MRLYLDTAERAAWEELMPLGIFHGITTNPLLAHRAGLEYGAIDWREMAGRARALGAQELHAQAAGPVEGYVEFTAALYEAGRAEGIETVVKVPLVPDAIRQVPAVKALGGKILMTCCYDAKQMLVAVALGADYIAPYYGRMVEAGMDADAHMARMLAISRAGGGTCRVMAASLRNPEQVTALSLAGHDVFTIAPAVARALLGDDLSAKAYAQFEAAAAGEGE</sequence>